<dbReference type="AlphaFoldDB" id="A0A0A8Z0Q7"/>
<reference evidence="1" key="2">
    <citation type="journal article" date="2015" name="Data Brief">
        <title>Shoot transcriptome of the giant reed, Arundo donax.</title>
        <authorList>
            <person name="Barrero R.A."/>
            <person name="Guerrero F.D."/>
            <person name="Moolhuijzen P."/>
            <person name="Goolsby J.A."/>
            <person name="Tidwell J."/>
            <person name="Bellgard S.E."/>
            <person name="Bellgard M.I."/>
        </authorList>
    </citation>
    <scope>NUCLEOTIDE SEQUENCE</scope>
    <source>
        <tissue evidence="1">Shoot tissue taken approximately 20 cm above the soil surface</tissue>
    </source>
</reference>
<accession>A0A0A8Z0Q7</accession>
<reference evidence="1" key="1">
    <citation type="submission" date="2014-09" db="EMBL/GenBank/DDBJ databases">
        <authorList>
            <person name="Magalhaes I.L.F."/>
            <person name="Oliveira U."/>
            <person name="Santos F.R."/>
            <person name="Vidigal T.H.D.A."/>
            <person name="Brescovit A.D."/>
            <person name="Santos A.J."/>
        </authorList>
    </citation>
    <scope>NUCLEOTIDE SEQUENCE</scope>
    <source>
        <tissue evidence="1">Shoot tissue taken approximately 20 cm above the soil surface</tissue>
    </source>
</reference>
<dbReference type="EMBL" id="GBRH01264921">
    <property type="protein sequence ID" value="JAD32974.1"/>
    <property type="molecule type" value="Transcribed_RNA"/>
</dbReference>
<evidence type="ECO:0000313" key="1">
    <source>
        <dbReference type="EMBL" id="JAD32974.1"/>
    </source>
</evidence>
<name>A0A0A8Z0Q7_ARUDO</name>
<organism evidence="1">
    <name type="scientific">Arundo donax</name>
    <name type="common">Giant reed</name>
    <name type="synonym">Donax arundinaceus</name>
    <dbReference type="NCBI Taxonomy" id="35708"/>
    <lineage>
        <taxon>Eukaryota</taxon>
        <taxon>Viridiplantae</taxon>
        <taxon>Streptophyta</taxon>
        <taxon>Embryophyta</taxon>
        <taxon>Tracheophyta</taxon>
        <taxon>Spermatophyta</taxon>
        <taxon>Magnoliopsida</taxon>
        <taxon>Liliopsida</taxon>
        <taxon>Poales</taxon>
        <taxon>Poaceae</taxon>
        <taxon>PACMAD clade</taxon>
        <taxon>Arundinoideae</taxon>
        <taxon>Arundineae</taxon>
        <taxon>Arundo</taxon>
    </lineage>
</organism>
<proteinExistence type="predicted"/>
<sequence>MIMPVPNYVCRPCHGQAYDVASSDRYFDH</sequence>
<protein>
    <submittedName>
        <fullName evidence="1">Uncharacterized protein</fullName>
    </submittedName>
</protein>